<comment type="subunit">
    <text evidence="4">Component of the dolichol-phosphate mannose (DPM) synthase complex.</text>
</comment>
<evidence type="ECO:0000313" key="8">
    <source>
        <dbReference type="Proteomes" id="UP001230188"/>
    </source>
</evidence>
<evidence type="ECO:0000313" key="7">
    <source>
        <dbReference type="EMBL" id="KAJ8604024.1"/>
    </source>
</evidence>
<keyword evidence="8" id="KW-1185">Reference proteome</keyword>
<comment type="function">
    <text evidence="4">Transfers mannose from GDP-mannose to dolichol monophosphate to form dolichol phosphate mannose (Dol-P-Man) which is the mannosyl donor in pathways leading to N-glycosylation, glycosyl phosphatidylinositol membrane anchoring, and O-mannosylation of proteins.</text>
</comment>
<dbReference type="Gene3D" id="3.90.550.10">
    <property type="entry name" value="Spore Coat Polysaccharide Biosynthesis Protein SpsA, Chain A"/>
    <property type="match status" value="1"/>
</dbReference>
<accession>A0AAD7UFG1</accession>
<evidence type="ECO:0000256" key="5">
    <source>
        <dbReference type="SAM" id="Phobius"/>
    </source>
</evidence>
<gene>
    <name evidence="7" type="ORF">CTAYLR_003385</name>
</gene>
<dbReference type="EC" id="2.4.1.83" evidence="4"/>
<dbReference type="GO" id="GO:0035269">
    <property type="term" value="P:protein O-linked glycosylation via mannose"/>
    <property type="evidence" value="ECO:0007669"/>
    <property type="project" value="TreeGrafter"/>
</dbReference>
<keyword evidence="2 4" id="KW-0328">Glycosyltransferase</keyword>
<comment type="caution">
    <text evidence="7">The sequence shown here is derived from an EMBL/GenBank/DDBJ whole genome shotgun (WGS) entry which is preliminary data.</text>
</comment>
<dbReference type="PANTHER" id="PTHR43398">
    <property type="entry name" value="DOLICHOL-PHOSPHATE MANNOSYLTRANSFERASE SUBUNIT 1"/>
    <property type="match status" value="1"/>
</dbReference>
<evidence type="ECO:0000256" key="4">
    <source>
        <dbReference type="RuleBase" id="RU365083"/>
    </source>
</evidence>
<protein>
    <recommendedName>
        <fullName evidence="4">Dolichol-phosphate mannosyltransferase subunit 1</fullName>
        <ecNumber evidence="4">2.4.1.83</ecNumber>
    </recommendedName>
</protein>
<dbReference type="Pfam" id="PF00535">
    <property type="entry name" value="Glycos_transf_2"/>
    <property type="match status" value="1"/>
</dbReference>
<dbReference type="CDD" id="cd06442">
    <property type="entry name" value="DPM1_like"/>
    <property type="match status" value="1"/>
</dbReference>
<dbReference type="Proteomes" id="UP001230188">
    <property type="component" value="Unassembled WGS sequence"/>
</dbReference>
<evidence type="ECO:0000256" key="2">
    <source>
        <dbReference type="ARBA" id="ARBA00022676"/>
    </source>
</evidence>
<name>A0AAD7UFG1_9STRA</name>
<dbReference type="GO" id="GO:0006506">
    <property type="term" value="P:GPI anchor biosynthetic process"/>
    <property type="evidence" value="ECO:0007669"/>
    <property type="project" value="TreeGrafter"/>
</dbReference>
<keyword evidence="5" id="KW-0472">Membrane</keyword>
<keyword evidence="5" id="KW-1133">Transmembrane helix</keyword>
<organism evidence="7 8">
    <name type="scientific">Chrysophaeum taylorii</name>
    <dbReference type="NCBI Taxonomy" id="2483200"/>
    <lineage>
        <taxon>Eukaryota</taxon>
        <taxon>Sar</taxon>
        <taxon>Stramenopiles</taxon>
        <taxon>Ochrophyta</taxon>
        <taxon>Pelagophyceae</taxon>
        <taxon>Pelagomonadales</taxon>
        <taxon>Pelagomonadaceae</taxon>
        <taxon>Chrysophaeum</taxon>
    </lineage>
</organism>
<sequence>MMAKVTVVVPTYNEVENLRPLTERLFAAASKAKLEVELVFAEDESVGTPASVAIVTALEKEGYAVAMRVRRAREGRGLSSAVLLGFDAARHDVLVCMDADLQHEPESVPAVVAPVVSGAADFAIGSRNVADGGVGFEWSLKRQIISKGATLLAMPLTASTDPMSGFFCVRKDTLAKGRSHCNPRGFKIALEIMVRCRCKSVVDVPITFRDRAAGESKLTMRQNIDYVRQLIDLYCFLYKGYISAAAYAVVLLVLLFSWVAIQSWGGSRELSS</sequence>
<dbReference type="GO" id="GO:0004582">
    <property type="term" value="F:dolichyl-phosphate beta-D-mannosyltransferase activity"/>
    <property type="evidence" value="ECO:0007669"/>
    <property type="project" value="UniProtKB-UniRule"/>
</dbReference>
<dbReference type="InterPro" id="IPR029044">
    <property type="entry name" value="Nucleotide-diphossugar_trans"/>
</dbReference>
<comment type="catalytic activity">
    <reaction evidence="4">
        <text>a di-trans,poly-cis-dolichyl phosphate + GDP-alpha-D-mannose = a di-trans,poly-cis-dolichyl beta-D-mannosyl phosphate + GDP</text>
        <dbReference type="Rhea" id="RHEA:21184"/>
        <dbReference type="Rhea" id="RHEA-COMP:19498"/>
        <dbReference type="Rhea" id="RHEA-COMP:19501"/>
        <dbReference type="ChEBI" id="CHEBI:57527"/>
        <dbReference type="ChEBI" id="CHEBI:57683"/>
        <dbReference type="ChEBI" id="CHEBI:58189"/>
        <dbReference type="ChEBI" id="CHEBI:58211"/>
    </reaction>
</comment>
<keyword evidence="4" id="KW-0256">Endoplasmic reticulum</keyword>
<dbReference type="GO" id="GO:0006488">
    <property type="term" value="P:dolichol-linked oligosaccharide biosynthetic process"/>
    <property type="evidence" value="ECO:0007669"/>
    <property type="project" value="TreeGrafter"/>
</dbReference>
<dbReference type="EMBL" id="JAQMWT010000341">
    <property type="protein sequence ID" value="KAJ8604024.1"/>
    <property type="molecule type" value="Genomic_DNA"/>
</dbReference>
<keyword evidence="5" id="KW-0812">Transmembrane</keyword>
<comment type="similarity">
    <text evidence="1 4">Belongs to the glycosyltransferase 2 family.</text>
</comment>
<evidence type="ECO:0000259" key="6">
    <source>
        <dbReference type="Pfam" id="PF00535"/>
    </source>
</evidence>
<dbReference type="GO" id="GO:0005789">
    <property type="term" value="C:endoplasmic reticulum membrane"/>
    <property type="evidence" value="ECO:0007669"/>
    <property type="project" value="TreeGrafter"/>
</dbReference>
<dbReference type="AlphaFoldDB" id="A0AAD7UFG1"/>
<comment type="pathway">
    <text evidence="4">Protein modification; protein glycosylation.</text>
</comment>
<proteinExistence type="inferred from homology"/>
<comment type="subcellular location">
    <subcellularLocation>
        <location evidence="4">Endoplasmic reticulum</location>
    </subcellularLocation>
</comment>
<evidence type="ECO:0000256" key="1">
    <source>
        <dbReference type="ARBA" id="ARBA00006739"/>
    </source>
</evidence>
<feature type="transmembrane region" description="Helical" evidence="5">
    <location>
        <begin position="241"/>
        <end position="261"/>
    </location>
</feature>
<evidence type="ECO:0000256" key="3">
    <source>
        <dbReference type="ARBA" id="ARBA00022679"/>
    </source>
</evidence>
<keyword evidence="3 4" id="KW-0808">Transferase</keyword>
<dbReference type="SUPFAM" id="SSF53448">
    <property type="entry name" value="Nucleotide-diphospho-sugar transferases"/>
    <property type="match status" value="1"/>
</dbReference>
<dbReference type="InterPro" id="IPR039528">
    <property type="entry name" value="DPM1-like"/>
</dbReference>
<dbReference type="PANTHER" id="PTHR43398:SF1">
    <property type="entry name" value="DOLICHOL-PHOSPHATE MANNOSYLTRANSFERASE SUBUNIT 1"/>
    <property type="match status" value="1"/>
</dbReference>
<feature type="domain" description="Glycosyltransferase 2-like" evidence="6">
    <location>
        <begin position="6"/>
        <end position="171"/>
    </location>
</feature>
<dbReference type="InterPro" id="IPR001173">
    <property type="entry name" value="Glyco_trans_2-like"/>
</dbReference>
<reference evidence="7" key="1">
    <citation type="submission" date="2023-01" db="EMBL/GenBank/DDBJ databases">
        <title>Metagenome sequencing of chrysophaentin producing Chrysophaeum taylorii.</title>
        <authorList>
            <person name="Davison J."/>
            <person name="Bewley C."/>
        </authorList>
    </citation>
    <scope>NUCLEOTIDE SEQUENCE</scope>
    <source>
        <strain evidence="7">NIES-1699</strain>
    </source>
</reference>